<keyword evidence="3" id="KW-0472">Membrane</keyword>
<evidence type="ECO:0000313" key="5">
    <source>
        <dbReference type="Proteomes" id="UP000178650"/>
    </source>
</evidence>
<evidence type="ECO:0000256" key="3">
    <source>
        <dbReference type="SAM" id="Phobius"/>
    </source>
</evidence>
<dbReference type="GO" id="GO:0016020">
    <property type="term" value="C:membrane"/>
    <property type="evidence" value="ECO:0007669"/>
    <property type="project" value="InterPro"/>
</dbReference>
<dbReference type="GO" id="GO:0016780">
    <property type="term" value="F:phosphotransferase activity, for other substituted phosphate groups"/>
    <property type="evidence" value="ECO:0007669"/>
    <property type="project" value="InterPro"/>
</dbReference>
<dbReference type="InterPro" id="IPR043130">
    <property type="entry name" value="CDP-OH_PTrfase_TM_dom"/>
</dbReference>
<dbReference type="EMBL" id="MHPJ01000004">
    <property type="protein sequence ID" value="OGZ79340.1"/>
    <property type="molecule type" value="Genomic_DNA"/>
</dbReference>
<dbReference type="Gene3D" id="1.20.120.1760">
    <property type="match status" value="1"/>
</dbReference>
<evidence type="ECO:0000256" key="2">
    <source>
        <dbReference type="RuleBase" id="RU003750"/>
    </source>
</evidence>
<keyword evidence="3" id="KW-0812">Transmembrane</keyword>
<evidence type="ECO:0000256" key="1">
    <source>
        <dbReference type="ARBA" id="ARBA00022679"/>
    </source>
</evidence>
<gene>
    <name evidence="4" type="ORF">A2358_00025</name>
</gene>
<keyword evidence="3" id="KW-1133">Transmembrane helix</keyword>
<comment type="caution">
    <text evidence="4">The sequence shown here is derived from an EMBL/GenBank/DDBJ whole genome shotgun (WGS) entry which is preliminary data.</text>
</comment>
<feature type="transmembrane region" description="Helical" evidence="3">
    <location>
        <begin position="64"/>
        <end position="83"/>
    </location>
</feature>
<reference evidence="4 5" key="1">
    <citation type="journal article" date="2016" name="Nat. Commun.">
        <title>Thousands of microbial genomes shed light on interconnected biogeochemical processes in an aquifer system.</title>
        <authorList>
            <person name="Anantharaman K."/>
            <person name="Brown C.T."/>
            <person name="Hug L.A."/>
            <person name="Sharon I."/>
            <person name="Castelle C.J."/>
            <person name="Probst A.J."/>
            <person name="Thomas B.C."/>
            <person name="Singh A."/>
            <person name="Wilkins M.J."/>
            <person name="Karaoz U."/>
            <person name="Brodie E.L."/>
            <person name="Williams K.H."/>
            <person name="Hubbard S.S."/>
            <person name="Banfield J.F."/>
        </authorList>
    </citation>
    <scope>NUCLEOTIDE SEQUENCE [LARGE SCALE GENOMIC DNA]</scope>
</reference>
<accession>A0A1G2IYD6</accession>
<feature type="transmembrane region" description="Helical" evidence="3">
    <location>
        <begin position="177"/>
        <end position="198"/>
    </location>
</feature>
<proteinExistence type="inferred from homology"/>
<evidence type="ECO:0008006" key="6">
    <source>
        <dbReference type="Google" id="ProtNLM"/>
    </source>
</evidence>
<dbReference type="Pfam" id="PF01066">
    <property type="entry name" value="CDP-OH_P_transf"/>
    <property type="match status" value="1"/>
</dbReference>
<evidence type="ECO:0000313" key="4">
    <source>
        <dbReference type="EMBL" id="OGZ79340.1"/>
    </source>
</evidence>
<dbReference type="Proteomes" id="UP000178650">
    <property type="component" value="Unassembled WGS sequence"/>
</dbReference>
<comment type="similarity">
    <text evidence="2">Belongs to the CDP-alcohol phosphatidyltransferase class-I family.</text>
</comment>
<sequence>MNNYLNGFQLFLENLDSYRDKFLFLFIKPYWPGKITPNHVTWIRVFIGIFLFILLFWFGIENKFLVIVLFSVGVLTDLIDGPVARGTNRVTEFGAMLDSTADRIIILPIAVYSLFTHHKWLLLALLLVEILNAIASLFYRSKEIYIESNIFGKTKMVLLSVVFVVILIVWPNPPPVFFIYTLWFSLVFSFLSVFAKILELNNKGHIKNKIITKQLNKY</sequence>
<feature type="transmembrane region" description="Helical" evidence="3">
    <location>
        <begin position="151"/>
        <end position="171"/>
    </location>
</feature>
<name>A0A1G2IYD6_9BACT</name>
<dbReference type="GO" id="GO:0008654">
    <property type="term" value="P:phospholipid biosynthetic process"/>
    <property type="evidence" value="ECO:0007669"/>
    <property type="project" value="InterPro"/>
</dbReference>
<dbReference type="STRING" id="1802223.A2358_00025"/>
<keyword evidence="1 2" id="KW-0808">Transferase</keyword>
<dbReference type="InterPro" id="IPR000462">
    <property type="entry name" value="CDP-OH_P_trans"/>
</dbReference>
<protein>
    <recommendedName>
        <fullName evidence="6">CDP-diacylglycerol--glycerol-3-phosphate 3-phosphatidyltransferase</fullName>
    </recommendedName>
</protein>
<dbReference type="InterPro" id="IPR048254">
    <property type="entry name" value="CDP_ALCOHOL_P_TRANSF_CS"/>
</dbReference>
<feature type="transmembrane region" description="Helical" evidence="3">
    <location>
        <begin position="41"/>
        <end position="58"/>
    </location>
</feature>
<organism evidence="4 5">
    <name type="scientific">Candidatus Staskawiczbacteria bacterium RIFOXYB1_FULL_37_44</name>
    <dbReference type="NCBI Taxonomy" id="1802223"/>
    <lineage>
        <taxon>Bacteria</taxon>
        <taxon>Candidatus Staskawicziibacteriota</taxon>
    </lineage>
</organism>
<dbReference type="PROSITE" id="PS00379">
    <property type="entry name" value="CDP_ALCOHOL_P_TRANSF"/>
    <property type="match status" value="1"/>
</dbReference>
<dbReference type="AlphaFoldDB" id="A0A1G2IYD6"/>